<keyword evidence="2" id="KW-1185">Reference proteome</keyword>
<dbReference type="AlphaFoldDB" id="A0A554SP16"/>
<comment type="caution">
    <text evidence="1">The sequence shown here is derived from an EMBL/GenBank/DDBJ whole genome shotgun (WGS) entry which is preliminary data.</text>
</comment>
<gene>
    <name evidence="1" type="ORF">FNM00_00420</name>
</gene>
<proteinExistence type="predicted"/>
<name>A0A554SP16_9ACTN</name>
<reference evidence="1 2" key="1">
    <citation type="submission" date="2019-07" db="EMBL/GenBank/DDBJ databases">
        <authorList>
            <person name="Zhao L.H."/>
        </authorList>
    </citation>
    <scope>NUCLEOTIDE SEQUENCE [LARGE SCALE GENOMIC DNA]</scope>
    <source>
        <strain evidence="1 2">Co35</strain>
    </source>
</reference>
<organism evidence="1 2">
    <name type="scientific">Aeromicrobium piscarium</name>
    <dbReference type="NCBI Taxonomy" id="2590901"/>
    <lineage>
        <taxon>Bacteria</taxon>
        <taxon>Bacillati</taxon>
        <taxon>Actinomycetota</taxon>
        <taxon>Actinomycetes</taxon>
        <taxon>Propionibacteriales</taxon>
        <taxon>Nocardioidaceae</taxon>
        <taxon>Aeromicrobium</taxon>
    </lineage>
</organism>
<dbReference type="OrthoDB" id="4316190at2"/>
<protein>
    <submittedName>
        <fullName evidence="1">Uncharacterized protein</fullName>
    </submittedName>
</protein>
<dbReference type="EMBL" id="VLNT01000001">
    <property type="protein sequence ID" value="TSD68094.1"/>
    <property type="molecule type" value="Genomic_DNA"/>
</dbReference>
<sequence length="135" mass="14600">MMTPTLLDFLRTLPGRCHECGHHAEVQGHERSCSKASEPFDRATEGMARTVAAHPDDAAIVDKAIESACRAGIEFSANDFRHLTDQISEPNVIGARVRAWAAAKKIVNVGYEPSNLPGTHAHRIGRYIAAGKKAA</sequence>
<evidence type="ECO:0000313" key="1">
    <source>
        <dbReference type="EMBL" id="TSD68094.1"/>
    </source>
</evidence>
<evidence type="ECO:0000313" key="2">
    <source>
        <dbReference type="Proteomes" id="UP000316988"/>
    </source>
</evidence>
<dbReference type="Proteomes" id="UP000316988">
    <property type="component" value="Unassembled WGS sequence"/>
</dbReference>
<accession>A0A554SP16</accession>
<dbReference type="RefSeq" id="WP_143911041.1">
    <property type="nucleotide sequence ID" value="NZ_VLNT01000001.1"/>
</dbReference>